<dbReference type="HOGENOM" id="CLU_154017_0_0_1"/>
<dbReference type="InParanoid" id="A0A0C3NW64"/>
<name>A0A0C3NW64_PISTI</name>
<keyword evidence="3" id="KW-1185">Reference proteome</keyword>
<dbReference type="Proteomes" id="UP000054217">
    <property type="component" value="Unassembled WGS sequence"/>
</dbReference>
<dbReference type="OrthoDB" id="192748at2759"/>
<evidence type="ECO:0000313" key="2">
    <source>
        <dbReference type="EMBL" id="KIN99630.1"/>
    </source>
</evidence>
<reference evidence="3" key="2">
    <citation type="submission" date="2015-01" db="EMBL/GenBank/DDBJ databases">
        <title>Evolutionary Origins and Diversification of the Mycorrhizal Mutualists.</title>
        <authorList>
            <consortium name="DOE Joint Genome Institute"/>
            <consortium name="Mycorrhizal Genomics Consortium"/>
            <person name="Kohler A."/>
            <person name="Kuo A."/>
            <person name="Nagy L.G."/>
            <person name="Floudas D."/>
            <person name="Copeland A."/>
            <person name="Barry K.W."/>
            <person name="Cichocki N."/>
            <person name="Veneault-Fourrey C."/>
            <person name="LaButti K."/>
            <person name="Lindquist E.A."/>
            <person name="Lipzen A."/>
            <person name="Lundell T."/>
            <person name="Morin E."/>
            <person name="Murat C."/>
            <person name="Riley R."/>
            <person name="Ohm R."/>
            <person name="Sun H."/>
            <person name="Tunlid A."/>
            <person name="Henrissat B."/>
            <person name="Grigoriev I.V."/>
            <person name="Hibbett D.S."/>
            <person name="Martin F."/>
        </authorList>
    </citation>
    <scope>NUCLEOTIDE SEQUENCE [LARGE SCALE GENOMIC DNA]</scope>
    <source>
        <strain evidence="3">Marx 270</strain>
    </source>
</reference>
<proteinExistence type="predicted"/>
<dbReference type="STRING" id="870435.A0A0C3NW64"/>
<evidence type="ECO:0000313" key="3">
    <source>
        <dbReference type="Proteomes" id="UP000054217"/>
    </source>
</evidence>
<evidence type="ECO:0000256" key="1">
    <source>
        <dbReference type="SAM" id="Phobius"/>
    </source>
</evidence>
<keyword evidence="1" id="KW-0472">Membrane</keyword>
<keyword evidence="1" id="KW-1133">Transmembrane helix</keyword>
<reference evidence="2 3" key="1">
    <citation type="submission" date="2014-04" db="EMBL/GenBank/DDBJ databases">
        <authorList>
            <consortium name="DOE Joint Genome Institute"/>
            <person name="Kuo A."/>
            <person name="Kohler A."/>
            <person name="Costa M.D."/>
            <person name="Nagy L.G."/>
            <person name="Floudas D."/>
            <person name="Copeland A."/>
            <person name="Barry K.W."/>
            <person name="Cichocki N."/>
            <person name="Veneault-Fourrey C."/>
            <person name="LaButti K."/>
            <person name="Lindquist E.A."/>
            <person name="Lipzen A."/>
            <person name="Lundell T."/>
            <person name="Morin E."/>
            <person name="Murat C."/>
            <person name="Sun H."/>
            <person name="Tunlid A."/>
            <person name="Henrissat B."/>
            <person name="Grigoriev I.V."/>
            <person name="Hibbett D.S."/>
            <person name="Martin F."/>
            <person name="Nordberg H.P."/>
            <person name="Cantor M.N."/>
            <person name="Hua S.X."/>
        </authorList>
    </citation>
    <scope>NUCLEOTIDE SEQUENCE [LARGE SCALE GENOMIC DNA]</scope>
    <source>
        <strain evidence="2 3">Marx 270</strain>
    </source>
</reference>
<feature type="transmembrane region" description="Helical" evidence="1">
    <location>
        <begin position="53"/>
        <end position="77"/>
    </location>
</feature>
<gene>
    <name evidence="2" type="ORF">M404DRAFT_1004573</name>
</gene>
<accession>A0A0C3NW64</accession>
<dbReference type="AlphaFoldDB" id="A0A0C3NW64"/>
<keyword evidence="1" id="KW-0812">Transmembrane</keyword>
<protein>
    <submittedName>
        <fullName evidence="2">Uncharacterized protein</fullName>
    </submittedName>
</protein>
<sequence length="127" mass="14647">MLRLGPSSRPLRTAQLVRPRVRLYASTKHDSRKSPFSRQEIEDDTMQDFRPPWVYRASGFLIYTTIPVAILYCVFVADYGDREHVFSPVRRWAQGHTESFLSLTPEETALAQRDTTINDITSQKKAS</sequence>
<dbReference type="EMBL" id="KN832003">
    <property type="protein sequence ID" value="KIN99630.1"/>
    <property type="molecule type" value="Genomic_DNA"/>
</dbReference>
<organism evidence="2 3">
    <name type="scientific">Pisolithus tinctorius Marx 270</name>
    <dbReference type="NCBI Taxonomy" id="870435"/>
    <lineage>
        <taxon>Eukaryota</taxon>
        <taxon>Fungi</taxon>
        <taxon>Dikarya</taxon>
        <taxon>Basidiomycota</taxon>
        <taxon>Agaricomycotina</taxon>
        <taxon>Agaricomycetes</taxon>
        <taxon>Agaricomycetidae</taxon>
        <taxon>Boletales</taxon>
        <taxon>Sclerodermatineae</taxon>
        <taxon>Pisolithaceae</taxon>
        <taxon>Pisolithus</taxon>
    </lineage>
</organism>